<dbReference type="SUPFAM" id="SSF75169">
    <property type="entry name" value="DsrEFH-like"/>
    <property type="match status" value="1"/>
</dbReference>
<accession>A0ABT3KCQ8</accession>
<dbReference type="PANTHER" id="PTHR37691:SF1">
    <property type="entry name" value="BLR3518 PROTEIN"/>
    <property type="match status" value="1"/>
</dbReference>
<keyword evidence="2" id="KW-1185">Reference proteome</keyword>
<evidence type="ECO:0000313" key="2">
    <source>
        <dbReference type="Proteomes" id="UP001431181"/>
    </source>
</evidence>
<protein>
    <submittedName>
        <fullName evidence="1">DsrE family protein</fullName>
    </submittedName>
</protein>
<proteinExistence type="predicted"/>
<dbReference type="RefSeq" id="WP_265217523.1">
    <property type="nucleotide sequence ID" value="NZ_JAPEUL010000004.1"/>
</dbReference>
<sequence length="115" mass="12333">MQSVNVVFHIDEVDKWSLLLANVRNLVKAVDPVSSNITVVSNSKAVLVFGDSASLNYADLIQELVANGVEFVVCQNSLNGAGITDDLLPEYVTVVPVGVLSLIEKQADGFAYIKP</sequence>
<dbReference type="InterPro" id="IPR027396">
    <property type="entry name" value="DsrEFH-like"/>
</dbReference>
<dbReference type="PANTHER" id="PTHR37691">
    <property type="entry name" value="BLR3518 PROTEIN"/>
    <property type="match status" value="1"/>
</dbReference>
<organism evidence="1 2">
    <name type="scientific">Marinomonas rhodophyticola</name>
    <dbReference type="NCBI Taxonomy" id="2992803"/>
    <lineage>
        <taxon>Bacteria</taxon>
        <taxon>Pseudomonadati</taxon>
        <taxon>Pseudomonadota</taxon>
        <taxon>Gammaproteobacteria</taxon>
        <taxon>Oceanospirillales</taxon>
        <taxon>Oceanospirillaceae</taxon>
        <taxon>Marinomonas</taxon>
    </lineage>
</organism>
<gene>
    <name evidence="1" type="ORF">ONZ52_04460</name>
</gene>
<dbReference type="Gene3D" id="3.40.1260.10">
    <property type="entry name" value="DsrEFH-like"/>
    <property type="match status" value="1"/>
</dbReference>
<dbReference type="Proteomes" id="UP001431181">
    <property type="component" value="Unassembled WGS sequence"/>
</dbReference>
<reference evidence="1" key="1">
    <citation type="submission" date="2022-11" db="EMBL/GenBank/DDBJ databases">
        <title>Marinomonas sp. nov., isolated from marine algae.</title>
        <authorList>
            <person name="Choi D.G."/>
            <person name="Kim J.M."/>
            <person name="Lee J.K."/>
            <person name="Baek J.H."/>
            <person name="Jeon C.O."/>
        </authorList>
    </citation>
    <scope>NUCLEOTIDE SEQUENCE</scope>
    <source>
        <strain evidence="1">KJ51-3</strain>
    </source>
</reference>
<dbReference type="InterPro" id="IPR003787">
    <property type="entry name" value="Sulphur_relay_DsrE/F-like"/>
</dbReference>
<comment type="caution">
    <text evidence="1">The sequence shown here is derived from an EMBL/GenBank/DDBJ whole genome shotgun (WGS) entry which is preliminary data.</text>
</comment>
<evidence type="ECO:0000313" key="1">
    <source>
        <dbReference type="EMBL" id="MCW4628313.1"/>
    </source>
</evidence>
<name>A0ABT3KCQ8_9GAMM</name>
<dbReference type="Pfam" id="PF02635">
    <property type="entry name" value="DsrE"/>
    <property type="match status" value="1"/>
</dbReference>
<dbReference type="EMBL" id="JAPEUL010000004">
    <property type="protein sequence ID" value="MCW4628313.1"/>
    <property type="molecule type" value="Genomic_DNA"/>
</dbReference>